<comment type="caution">
    <text evidence="4">The sequence shown here is derived from an EMBL/GenBank/DDBJ whole genome shotgun (WGS) entry which is preliminary data.</text>
</comment>
<keyword evidence="5" id="KW-1185">Reference proteome</keyword>
<gene>
    <name evidence="4" type="ORF">G1H10_25435</name>
</gene>
<dbReference type="EMBL" id="JAAGOA010000023">
    <property type="protein sequence ID" value="NEE03514.1"/>
    <property type="molecule type" value="Genomic_DNA"/>
</dbReference>
<organism evidence="4 5">
    <name type="scientific">Phytoactinopolyspora halotolerans</name>
    <dbReference type="NCBI Taxonomy" id="1981512"/>
    <lineage>
        <taxon>Bacteria</taxon>
        <taxon>Bacillati</taxon>
        <taxon>Actinomycetota</taxon>
        <taxon>Actinomycetes</taxon>
        <taxon>Jiangellales</taxon>
        <taxon>Jiangellaceae</taxon>
        <taxon>Phytoactinopolyspora</taxon>
    </lineage>
</organism>
<evidence type="ECO:0000256" key="1">
    <source>
        <dbReference type="ARBA" id="ARBA00006479"/>
    </source>
</evidence>
<dbReference type="SUPFAM" id="SSF53067">
    <property type="entry name" value="Actin-like ATPase domain"/>
    <property type="match status" value="1"/>
</dbReference>
<feature type="domain" description="Helix-turn-helix type 11" evidence="3">
    <location>
        <begin position="81"/>
        <end position="122"/>
    </location>
</feature>
<protein>
    <submittedName>
        <fullName evidence="4">ROK family transcriptional regulator</fullName>
    </submittedName>
</protein>
<accession>A0A6L9SFT7</accession>
<dbReference type="AlphaFoldDB" id="A0A6L9SFT7"/>
<dbReference type="PANTHER" id="PTHR18964">
    <property type="entry name" value="ROK (REPRESSOR, ORF, KINASE) FAMILY"/>
    <property type="match status" value="1"/>
</dbReference>
<proteinExistence type="inferred from homology"/>
<dbReference type="Pfam" id="PF08279">
    <property type="entry name" value="HTH_11"/>
    <property type="match status" value="1"/>
</dbReference>
<evidence type="ECO:0000313" key="4">
    <source>
        <dbReference type="EMBL" id="NEE03514.1"/>
    </source>
</evidence>
<dbReference type="CDD" id="cd00090">
    <property type="entry name" value="HTH_ARSR"/>
    <property type="match status" value="1"/>
</dbReference>
<dbReference type="PANTHER" id="PTHR18964:SF173">
    <property type="entry name" value="GLUCOKINASE"/>
    <property type="match status" value="1"/>
</dbReference>
<dbReference type="PROSITE" id="PS01125">
    <property type="entry name" value="ROK"/>
    <property type="match status" value="1"/>
</dbReference>
<dbReference type="InterPro" id="IPR036390">
    <property type="entry name" value="WH_DNA-bd_sf"/>
</dbReference>
<dbReference type="InterPro" id="IPR011991">
    <property type="entry name" value="ArsR-like_HTH"/>
</dbReference>
<dbReference type="InterPro" id="IPR013196">
    <property type="entry name" value="HTH_11"/>
</dbReference>
<evidence type="ECO:0000256" key="2">
    <source>
        <dbReference type="SAM" id="MobiDB-lite"/>
    </source>
</evidence>
<sequence length="465" mass="47830">MRTRHRTGSSLVTGQRRPGTGYHGPGPGARDEEPPADGAGADRPNAGAGAQAPPPAPASTRDIQEASVRHTLAGRAENATQAKALKLLRDEGPLSRVQLADRLGVSRTTIGSELNRLSELGLAENAGPAASRGGRRSTLVDLSPNLRFVGVDIGATSISVAITDGRLAVLGKRLHVPVDVRLGPERVLGSALALAHEVRAELGIQRVTGVGIGVPGPVDFHSGVPVSPPIMPGWHGYPVREAVSRELGCPVLLDNDVNLMALGERHAGVAKSVPSFLFVKIGTGIGCGIVTGGELYRGVDGCAGDIGHVRVEEFGPTCACGNSGCLEAFFGGSALARDAMAAVRSGRSPVLASLLDGREQLSAEDVAHAVAQGDPYSVQLIRDGGHRVGWALASLVSFFNPGLIVIGGRVARLGHPLLAEIRGVVYRRSLPLATGNLPVVLSEMGDDAGVVGAAALISEAVYAAD</sequence>
<dbReference type="Gene3D" id="3.30.420.40">
    <property type="match status" value="2"/>
</dbReference>
<feature type="region of interest" description="Disordered" evidence="2">
    <location>
        <begin position="1"/>
        <end position="63"/>
    </location>
</feature>
<dbReference type="InterPro" id="IPR049874">
    <property type="entry name" value="ROK_cs"/>
</dbReference>
<dbReference type="InterPro" id="IPR000600">
    <property type="entry name" value="ROK"/>
</dbReference>
<dbReference type="Gene3D" id="1.10.10.10">
    <property type="entry name" value="Winged helix-like DNA-binding domain superfamily/Winged helix DNA-binding domain"/>
    <property type="match status" value="1"/>
</dbReference>
<dbReference type="SUPFAM" id="SSF46785">
    <property type="entry name" value="Winged helix' DNA-binding domain"/>
    <property type="match status" value="1"/>
</dbReference>
<dbReference type="InterPro" id="IPR036388">
    <property type="entry name" value="WH-like_DNA-bd_sf"/>
</dbReference>
<evidence type="ECO:0000313" key="5">
    <source>
        <dbReference type="Proteomes" id="UP000475214"/>
    </source>
</evidence>
<name>A0A6L9SFT7_9ACTN</name>
<dbReference type="Pfam" id="PF00480">
    <property type="entry name" value="ROK"/>
    <property type="match status" value="1"/>
</dbReference>
<comment type="similarity">
    <text evidence="1">Belongs to the ROK (NagC/XylR) family.</text>
</comment>
<dbReference type="Proteomes" id="UP000475214">
    <property type="component" value="Unassembled WGS sequence"/>
</dbReference>
<dbReference type="InterPro" id="IPR043129">
    <property type="entry name" value="ATPase_NBD"/>
</dbReference>
<reference evidence="4 5" key="1">
    <citation type="submission" date="2020-02" db="EMBL/GenBank/DDBJ databases">
        <authorList>
            <person name="Li X.-J."/>
            <person name="Han X.-M."/>
        </authorList>
    </citation>
    <scope>NUCLEOTIDE SEQUENCE [LARGE SCALE GENOMIC DNA]</scope>
    <source>
        <strain evidence="4 5">CCTCC AB 2017055</strain>
    </source>
</reference>
<evidence type="ECO:0000259" key="3">
    <source>
        <dbReference type="Pfam" id="PF08279"/>
    </source>
</evidence>